<reference evidence="13 14" key="1">
    <citation type="journal article" date="2015" name="Fungal Genet. Biol.">
        <title>Evolution of novel wood decay mechanisms in Agaricales revealed by the genome sequences of Fistulina hepatica and Cylindrobasidium torrendii.</title>
        <authorList>
            <person name="Floudas D."/>
            <person name="Held B.W."/>
            <person name="Riley R."/>
            <person name="Nagy L.G."/>
            <person name="Koehler G."/>
            <person name="Ransdell A.S."/>
            <person name="Younus H."/>
            <person name="Chow J."/>
            <person name="Chiniquy J."/>
            <person name="Lipzen A."/>
            <person name="Tritt A."/>
            <person name="Sun H."/>
            <person name="Haridas S."/>
            <person name="LaButti K."/>
            <person name="Ohm R.A."/>
            <person name="Kues U."/>
            <person name="Blanchette R.A."/>
            <person name="Grigoriev I.V."/>
            <person name="Minto R.E."/>
            <person name="Hibbett D.S."/>
        </authorList>
    </citation>
    <scope>NUCLEOTIDE SEQUENCE [LARGE SCALE GENOMIC DNA]</scope>
    <source>
        <strain evidence="13 14">ATCC 64428</strain>
    </source>
</reference>
<evidence type="ECO:0000256" key="3">
    <source>
        <dbReference type="ARBA" id="ARBA00022598"/>
    </source>
</evidence>
<keyword evidence="6 10" id="KW-0067">ATP-binding</keyword>
<accession>A0A0D7AHZ9</accession>
<evidence type="ECO:0000313" key="14">
    <source>
        <dbReference type="Proteomes" id="UP000054144"/>
    </source>
</evidence>
<keyword evidence="7 10" id="KW-0460">Magnesium</keyword>
<comment type="subcellular location">
    <subcellularLocation>
        <location evidence="10">Mitochondrion</location>
    </subcellularLocation>
</comment>
<dbReference type="GO" id="GO:0005739">
    <property type="term" value="C:mitochondrion"/>
    <property type="evidence" value="ECO:0007669"/>
    <property type="project" value="UniProtKB-SubCell"/>
</dbReference>
<dbReference type="InterPro" id="IPR016102">
    <property type="entry name" value="Succinyl-CoA_synth-like"/>
</dbReference>
<dbReference type="InterPro" id="IPR013650">
    <property type="entry name" value="ATP-grasp_succ-CoA_synth-type"/>
</dbReference>
<dbReference type="OrthoDB" id="1552at2759"/>
<dbReference type="GO" id="GO:0004775">
    <property type="term" value="F:succinate-CoA ligase (ADP-forming) activity"/>
    <property type="evidence" value="ECO:0007669"/>
    <property type="project" value="UniProtKB-UniRule"/>
</dbReference>
<dbReference type="EC" id="6.2.1.5" evidence="10"/>
<feature type="domain" description="ATP-grasp" evidence="12">
    <location>
        <begin position="32"/>
        <end position="260"/>
    </location>
</feature>
<dbReference type="PROSITE" id="PS01217">
    <property type="entry name" value="SUCCINYL_COA_LIG_3"/>
    <property type="match status" value="1"/>
</dbReference>
<dbReference type="InterPro" id="IPR013815">
    <property type="entry name" value="ATP_grasp_subdomain_1"/>
</dbReference>
<keyword evidence="8" id="KW-0809">Transit peptide</keyword>
<dbReference type="SUPFAM" id="SSF56059">
    <property type="entry name" value="Glutathione synthetase ATP-binding domain-like"/>
    <property type="match status" value="1"/>
</dbReference>
<evidence type="ECO:0000256" key="4">
    <source>
        <dbReference type="ARBA" id="ARBA00022723"/>
    </source>
</evidence>
<evidence type="ECO:0000256" key="2">
    <source>
        <dbReference type="ARBA" id="ARBA00022532"/>
    </source>
</evidence>
<comment type="function">
    <text evidence="10">Succinyl-CoA synthetase functions in the citric acid cycle (TCA), coupling the hydrolysis of succinyl-CoA to the synthesis of ATP and thus represents the only step of substrate-level phosphorylation in the TCA. The beta subunit provides nucleotide specificity of the enzyme and binds the substrate succinate, while the binding sites for coenzyme A and phosphate are found in the alpha subunit.</text>
</comment>
<sequence>MFPRLMRARSLARATVSAGQKRFLSIHEYQSVKLLNSYGIPTPKSVPAMSPEEAFQVAQNFGKENLVVKAQVLAGGRGKGKFDNGFQGGVHMVSSPAEAKEVASKMIGAKLITKQTGAAGRICNAVMLAERRQPSHEYYVAVLNDRVTQGPVLVASNQGGMNIEEVAAKDPSAIITAPINFDTGLTKKQALGVAKKLAFKTEKAQDEAADIFINLYKLYKDKDATQIEINPMAETTDGAVLCMDAKLGFDDNASFRQQDVFALRDTTQEDPAEVEAAKADLNFIKLDGNVGCLVNGAGLAMATMDVLALHGGNPANFLDVGGGATPDTVKKAFELLLSDPKVKSIFINIFGGIMRCDYIAEGVIKATKELALTVPLVVRLKGTKEVEAKQMIKESGLKIEAFDGLDEAADRAVVLASA</sequence>
<dbReference type="FunFam" id="3.40.50.261:FF:000001">
    <property type="entry name" value="Succinate--CoA ligase [ADP-forming] subunit beta"/>
    <property type="match status" value="1"/>
</dbReference>
<dbReference type="GO" id="GO:0000287">
    <property type="term" value="F:magnesium ion binding"/>
    <property type="evidence" value="ECO:0007669"/>
    <property type="project" value="UniProtKB-UniRule"/>
</dbReference>
<evidence type="ECO:0000259" key="12">
    <source>
        <dbReference type="PROSITE" id="PS50975"/>
    </source>
</evidence>
<dbReference type="Gene3D" id="3.30.1490.20">
    <property type="entry name" value="ATP-grasp fold, A domain"/>
    <property type="match status" value="1"/>
</dbReference>
<dbReference type="GO" id="GO:0006099">
    <property type="term" value="P:tricarboxylic acid cycle"/>
    <property type="evidence" value="ECO:0007669"/>
    <property type="project" value="UniProtKB-UniRule"/>
</dbReference>
<keyword evidence="5 10" id="KW-0547">Nucleotide-binding</keyword>
<dbReference type="Pfam" id="PF00549">
    <property type="entry name" value="Ligase_CoA"/>
    <property type="match status" value="1"/>
</dbReference>
<keyword evidence="10" id="KW-0496">Mitochondrion</keyword>
<dbReference type="Gene3D" id="3.30.470.20">
    <property type="entry name" value="ATP-grasp fold, B domain"/>
    <property type="match status" value="1"/>
</dbReference>
<feature type="binding site" evidence="10">
    <location>
        <position position="230"/>
    </location>
    <ligand>
        <name>Mg(2+)</name>
        <dbReference type="ChEBI" id="CHEBI:18420"/>
    </ligand>
</feature>
<feature type="binding site" evidence="10">
    <location>
        <position position="295"/>
    </location>
    <ligand>
        <name>substrate</name>
        <note>ligand shared with subunit alpha</note>
    </ligand>
</feature>
<dbReference type="InterPro" id="IPR005811">
    <property type="entry name" value="SUCC_ACL_C"/>
</dbReference>
<dbReference type="Gene3D" id="3.40.50.261">
    <property type="entry name" value="Succinyl-CoA synthetase domains"/>
    <property type="match status" value="1"/>
</dbReference>
<dbReference type="PANTHER" id="PTHR11815">
    <property type="entry name" value="SUCCINYL-COA SYNTHETASE BETA CHAIN"/>
    <property type="match status" value="1"/>
</dbReference>
<keyword evidence="4 10" id="KW-0479">Metal-binding</keyword>
<proteinExistence type="inferred from homology"/>
<comment type="catalytic activity">
    <reaction evidence="10">
        <text>succinate + ATP + CoA = succinyl-CoA + ADP + phosphate</text>
        <dbReference type="Rhea" id="RHEA:17661"/>
        <dbReference type="ChEBI" id="CHEBI:30031"/>
        <dbReference type="ChEBI" id="CHEBI:30616"/>
        <dbReference type="ChEBI" id="CHEBI:43474"/>
        <dbReference type="ChEBI" id="CHEBI:57287"/>
        <dbReference type="ChEBI" id="CHEBI:57292"/>
        <dbReference type="ChEBI" id="CHEBI:456216"/>
        <dbReference type="EC" id="6.2.1.5"/>
    </reaction>
</comment>
<keyword evidence="2 10" id="KW-0816">Tricarboxylic acid cycle</keyword>
<dbReference type="PANTHER" id="PTHR11815:SF1">
    <property type="entry name" value="SUCCINATE--COA LIGASE [ADP-FORMING] SUBUNIT BETA, MITOCHONDRIAL"/>
    <property type="match status" value="1"/>
</dbReference>
<dbReference type="NCBIfam" id="TIGR01016">
    <property type="entry name" value="sucCoAbeta"/>
    <property type="match status" value="1"/>
</dbReference>
<dbReference type="GO" id="GO:0005524">
    <property type="term" value="F:ATP binding"/>
    <property type="evidence" value="ECO:0007669"/>
    <property type="project" value="UniProtKB-UniRule"/>
</dbReference>
<comment type="similarity">
    <text evidence="10 11">Belongs to the succinate/malate CoA ligase beta subunit family.</text>
</comment>
<feature type="binding site" evidence="10">
    <location>
        <position position="244"/>
    </location>
    <ligand>
        <name>Mg(2+)</name>
        <dbReference type="ChEBI" id="CHEBI:18420"/>
    </ligand>
</feature>
<protein>
    <recommendedName>
        <fullName evidence="10">Succinate--CoA ligase [ADP-forming] subunit beta, mitochondrial</fullName>
        <ecNumber evidence="10">6.2.1.5</ecNumber>
    </recommendedName>
    <alternativeName>
        <fullName evidence="10">Succinyl-CoA synthetase beta chain</fullName>
        <shortName evidence="10">SCS-beta</shortName>
    </alternativeName>
</protein>
<dbReference type="InterPro" id="IPR005809">
    <property type="entry name" value="Succ_CoA_ligase-like_bsu"/>
</dbReference>
<dbReference type="NCBIfam" id="NF001913">
    <property type="entry name" value="PRK00696.1"/>
    <property type="match status" value="1"/>
</dbReference>
<gene>
    <name evidence="13" type="ORF">FISHEDRAFT_56869</name>
</gene>
<feature type="binding site" evidence="10">
    <location>
        <begin position="352"/>
        <end position="354"/>
    </location>
    <ligand>
        <name>substrate</name>
        <note>ligand shared with subunit alpha</note>
    </ligand>
</feature>
<evidence type="ECO:0000256" key="10">
    <source>
        <dbReference type="HAMAP-Rule" id="MF_03219"/>
    </source>
</evidence>
<evidence type="ECO:0000256" key="11">
    <source>
        <dbReference type="RuleBase" id="RU361258"/>
    </source>
</evidence>
<evidence type="ECO:0000256" key="7">
    <source>
        <dbReference type="ARBA" id="ARBA00022842"/>
    </source>
</evidence>
<dbReference type="PROSITE" id="PS50975">
    <property type="entry name" value="ATP_GRASP"/>
    <property type="match status" value="1"/>
</dbReference>
<dbReference type="HAMAP" id="MF_00558">
    <property type="entry name" value="Succ_CoA_beta"/>
    <property type="match status" value="1"/>
</dbReference>
<dbReference type="PIRSF" id="PIRSF001554">
    <property type="entry name" value="SucCS_beta"/>
    <property type="match status" value="1"/>
</dbReference>
<dbReference type="FunFam" id="3.30.470.20:FF:000002">
    <property type="entry name" value="Succinate--CoA ligase [ADP-forming] subunit beta"/>
    <property type="match status" value="1"/>
</dbReference>
<dbReference type="Pfam" id="PF08442">
    <property type="entry name" value="ATP-grasp_2"/>
    <property type="match status" value="1"/>
</dbReference>
<feature type="binding site" evidence="10">
    <location>
        <position position="69"/>
    </location>
    <ligand>
        <name>ATP</name>
        <dbReference type="ChEBI" id="CHEBI:30616"/>
    </ligand>
</feature>
<dbReference type="Proteomes" id="UP000054144">
    <property type="component" value="Unassembled WGS sequence"/>
</dbReference>
<dbReference type="UniPathway" id="UPA00223">
    <property type="reaction ID" value="UER00999"/>
</dbReference>
<dbReference type="AlphaFoldDB" id="A0A0D7AHZ9"/>
<dbReference type="FunFam" id="3.30.1490.20:FF:000004">
    <property type="entry name" value="Succinate--CoA ligase [ADP-forming] subunit beta, mitochondrial"/>
    <property type="match status" value="1"/>
</dbReference>
<comment type="subunit">
    <text evidence="9">Heterodimer of an alpha and a beta subunit. The beta subunit determines specificity for GTP.</text>
</comment>
<evidence type="ECO:0000313" key="13">
    <source>
        <dbReference type="EMBL" id="KIY51369.1"/>
    </source>
</evidence>
<organism evidence="13 14">
    <name type="scientific">Fistulina hepatica ATCC 64428</name>
    <dbReference type="NCBI Taxonomy" id="1128425"/>
    <lineage>
        <taxon>Eukaryota</taxon>
        <taxon>Fungi</taxon>
        <taxon>Dikarya</taxon>
        <taxon>Basidiomycota</taxon>
        <taxon>Agaricomycotina</taxon>
        <taxon>Agaricomycetes</taxon>
        <taxon>Agaricomycetidae</taxon>
        <taxon>Agaricales</taxon>
        <taxon>Fistulinaceae</taxon>
        <taxon>Fistulina</taxon>
    </lineage>
</organism>
<dbReference type="SUPFAM" id="SSF52210">
    <property type="entry name" value="Succinyl-CoA synthetase domains"/>
    <property type="match status" value="1"/>
</dbReference>
<dbReference type="GO" id="GO:0006104">
    <property type="term" value="P:succinyl-CoA metabolic process"/>
    <property type="evidence" value="ECO:0007669"/>
    <property type="project" value="TreeGrafter"/>
</dbReference>
<feature type="binding site" evidence="10">
    <location>
        <position position="137"/>
    </location>
    <ligand>
        <name>ATP</name>
        <dbReference type="ChEBI" id="CHEBI:30616"/>
    </ligand>
</feature>
<name>A0A0D7AHZ9_9AGAR</name>
<evidence type="ECO:0000256" key="1">
    <source>
        <dbReference type="ARBA" id="ARBA00005064"/>
    </source>
</evidence>
<evidence type="ECO:0000256" key="6">
    <source>
        <dbReference type="ARBA" id="ARBA00022840"/>
    </source>
</evidence>
<evidence type="ECO:0000256" key="8">
    <source>
        <dbReference type="ARBA" id="ARBA00022946"/>
    </source>
</evidence>
<comment type="cofactor">
    <cofactor evidence="10">
        <name>Mg(2+)</name>
        <dbReference type="ChEBI" id="CHEBI:18420"/>
    </cofactor>
    <text evidence="10">Binds 1 Mg(2+) ion per subunit.</text>
</comment>
<evidence type="ECO:0000256" key="5">
    <source>
        <dbReference type="ARBA" id="ARBA00022741"/>
    </source>
</evidence>
<dbReference type="InterPro" id="IPR017866">
    <property type="entry name" value="Succ-CoA_synthase_bsu_CS"/>
</dbReference>
<keyword evidence="14" id="KW-1185">Reference proteome</keyword>
<keyword evidence="3 10" id="KW-0436">Ligase</keyword>
<comment type="pathway">
    <text evidence="1 10">Carbohydrate metabolism; tricarboxylic acid cycle; succinate from succinyl-CoA (ligase route): step 1/1.</text>
</comment>
<dbReference type="InterPro" id="IPR011761">
    <property type="entry name" value="ATP-grasp"/>
</dbReference>
<evidence type="ECO:0000256" key="9">
    <source>
        <dbReference type="ARBA" id="ARBA00063570"/>
    </source>
</evidence>
<dbReference type="GO" id="GO:0042709">
    <property type="term" value="C:succinate-CoA ligase complex"/>
    <property type="evidence" value="ECO:0007669"/>
    <property type="project" value="TreeGrafter"/>
</dbReference>
<dbReference type="EMBL" id="KN881666">
    <property type="protein sequence ID" value="KIY51369.1"/>
    <property type="molecule type" value="Genomic_DNA"/>
</dbReference>
<feature type="binding site" evidence="10">
    <location>
        <begin position="76"/>
        <end position="78"/>
    </location>
    <ligand>
        <name>ATP</name>
        <dbReference type="ChEBI" id="CHEBI:30616"/>
    </ligand>
</feature>